<accession>A0A6N9YKW5</accession>
<dbReference type="SUPFAM" id="SSF55729">
    <property type="entry name" value="Acyl-CoA N-acyltransferases (Nat)"/>
    <property type="match status" value="1"/>
</dbReference>
<sequence length="191" mass="22198">MHVFLETNRLILRRFTPDDVDNLVELDSDPAVMHYINGGRATPREEVVNDILPAFLRYYDQFAGYGFWAVIEKSTGQFLGWFHFRPRKDEPLDEPELGYRLRTSAWGKGYATEGARALIHKGFTEYGVRRVFAETMAVNIASRRVMEKSGLRFVRVFHQEWPDHIEGDEHGEVEYALTRNEWELNLAGDAM</sequence>
<dbReference type="InterPro" id="IPR016181">
    <property type="entry name" value="Acyl_CoA_acyltransferase"/>
</dbReference>
<dbReference type="PANTHER" id="PTHR43792">
    <property type="entry name" value="GNAT FAMILY, PUTATIVE (AFU_ORTHOLOGUE AFUA_3G00765)-RELATED-RELATED"/>
    <property type="match status" value="1"/>
</dbReference>
<dbReference type="Gene3D" id="3.40.630.30">
    <property type="match status" value="1"/>
</dbReference>
<comment type="caution">
    <text evidence="2">The sequence shown here is derived from an EMBL/GenBank/DDBJ whole genome shotgun (WGS) entry which is preliminary data.</text>
</comment>
<name>A0A6N9YKW5_9ACTN</name>
<evidence type="ECO:0000259" key="1">
    <source>
        <dbReference type="PROSITE" id="PS51186"/>
    </source>
</evidence>
<keyword evidence="3" id="KW-1185">Reference proteome</keyword>
<feature type="domain" description="N-acetyltransferase" evidence="1">
    <location>
        <begin position="10"/>
        <end position="180"/>
    </location>
</feature>
<dbReference type="PANTHER" id="PTHR43792:SF1">
    <property type="entry name" value="N-ACETYLTRANSFERASE DOMAIN-CONTAINING PROTEIN"/>
    <property type="match status" value="1"/>
</dbReference>
<dbReference type="PROSITE" id="PS51186">
    <property type="entry name" value="GNAT"/>
    <property type="match status" value="1"/>
</dbReference>
<organism evidence="2 3">
    <name type="scientific">Phytoactinopolyspora alkaliphila</name>
    <dbReference type="NCBI Taxonomy" id="1783498"/>
    <lineage>
        <taxon>Bacteria</taxon>
        <taxon>Bacillati</taxon>
        <taxon>Actinomycetota</taxon>
        <taxon>Actinomycetes</taxon>
        <taxon>Jiangellales</taxon>
        <taxon>Jiangellaceae</taxon>
        <taxon>Phytoactinopolyspora</taxon>
    </lineage>
</organism>
<dbReference type="AlphaFoldDB" id="A0A6N9YKW5"/>
<reference evidence="2 3" key="1">
    <citation type="submission" date="2020-02" db="EMBL/GenBank/DDBJ databases">
        <authorList>
            <person name="Li X.-J."/>
            <person name="Feng X.-M."/>
        </authorList>
    </citation>
    <scope>NUCLEOTIDE SEQUENCE [LARGE SCALE GENOMIC DNA]</scope>
    <source>
        <strain evidence="2 3">CGMCC 4.7225</strain>
    </source>
</reference>
<dbReference type="EMBL" id="JAAGOB010000005">
    <property type="protein sequence ID" value="NED95686.1"/>
    <property type="molecule type" value="Genomic_DNA"/>
</dbReference>
<keyword evidence="2" id="KW-0808">Transferase</keyword>
<dbReference type="RefSeq" id="WP_163818478.1">
    <property type="nucleotide sequence ID" value="NZ_JAAGOB010000005.1"/>
</dbReference>
<gene>
    <name evidence="2" type="ORF">G1H11_10215</name>
</gene>
<evidence type="ECO:0000313" key="2">
    <source>
        <dbReference type="EMBL" id="NED95686.1"/>
    </source>
</evidence>
<proteinExistence type="predicted"/>
<evidence type="ECO:0000313" key="3">
    <source>
        <dbReference type="Proteomes" id="UP000469185"/>
    </source>
</evidence>
<dbReference type="Proteomes" id="UP000469185">
    <property type="component" value="Unassembled WGS sequence"/>
</dbReference>
<dbReference type="InterPro" id="IPR000182">
    <property type="entry name" value="GNAT_dom"/>
</dbReference>
<dbReference type="InterPro" id="IPR051531">
    <property type="entry name" value="N-acetyltransferase"/>
</dbReference>
<dbReference type="GO" id="GO:0016747">
    <property type="term" value="F:acyltransferase activity, transferring groups other than amino-acyl groups"/>
    <property type="evidence" value="ECO:0007669"/>
    <property type="project" value="InterPro"/>
</dbReference>
<protein>
    <submittedName>
        <fullName evidence="2">GNAT family N-acetyltransferase</fullName>
    </submittedName>
</protein>
<dbReference type="Pfam" id="PF13302">
    <property type="entry name" value="Acetyltransf_3"/>
    <property type="match status" value="1"/>
</dbReference>